<evidence type="ECO:0000313" key="2">
    <source>
        <dbReference type="EMBL" id="CAD7282201.1"/>
    </source>
</evidence>
<feature type="transmembrane region" description="Helical" evidence="1">
    <location>
        <begin position="336"/>
        <end position="356"/>
    </location>
</feature>
<dbReference type="EMBL" id="CAJPEX010003587">
    <property type="protein sequence ID" value="CAG0922353.1"/>
    <property type="molecule type" value="Genomic_DNA"/>
</dbReference>
<feature type="transmembrane region" description="Helical" evidence="1">
    <location>
        <begin position="266"/>
        <end position="289"/>
    </location>
</feature>
<gene>
    <name evidence="2" type="ORF">NMOB1V02_LOCUS9830</name>
</gene>
<evidence type="ECO:0000313" key="3">
    <source>
        <dbReference type="Proteomes" id="UP000678499"/>
    </source>
</evidence>
<dbReference type="EMBL" id="OA885624">
    <property type="protein sequence ID" value="CAD7282201.1"/>
    <property type="molecule type" value="Genomic_DNA"/>
</dbReference>
<feature type="transmembrane region" description="Helical" evidence="1">
    <location>
        <begin position="99"/>
        <end position="116"/>
    </location>
</feature>
<evidence type="ECO:0000256" key="1">
    <source>
        <dbReference type="SAM" id="Phobius"/>
    </source>
</evidence>
<keyword evidence="1" id="KW-0812">Transmembrane</keyword>
<feature type="transmembrane region" description="Helical" evidence="1">
    <location>
        <begin position="206"/>
        <end position="228"/>
    </location>
</feature>
<keyword evidence="1" id="KW-0472">Membrane</keyword>
<organism evidence="2">
    <name type="scientific">Notodromas monacha</name>
    <dbReference type="NCBI Taxonomy" id="399045"/>
    <lineage>
        <taxon>Eukaryota</taxon>
        <taxon>Metazoa</taxon>
        <taxon>Ecdysozoa</taxon>
        <taxon>Arthropoda</taxon>
        <taxon>Crustacea</taxon>
        <taxon>Oligostraca</taxon>
        <taxon>Ostracoda</taxon>
        <taxon>Podocopa</taxon>
        <taxon>Podocopida</taxon>
        <taxon>Cypridocopina</taxon>
        <taxon>Cypridoidea</taxon>
        <taxon>Cyprididae</taxon>
        <taxon>Notodromas</taxon>
    </lineage>
</organism>
<accession>A0A7R9GI92</accession>
<proteinExistence type="predicted"/>
<protein>
    <submittedName>
        <fullName evidence="2">Uncharacterized protein</fullName>
    </submittedName>
</protein>
<name>A0A7R9GI92_9CRUS</name>
<feature type="transmembrane region" description="Helical" evidence="1">
    <location>
        <begin position="175"/>
        <end position="194"/>
    </location>
</feature>
<reference evidence="2" key="1">
    <citation type="submission" date="2020-11" db="EMBL/GenBank/DDBJ databases">
        <authorList>
            <person name="Tran Van P."/>
        </authorList>
    </citation>
    <scope>NUCLEOTIDE SEQUENCE</scope>
</reference>
<dbReference type="AlphaFoldDB" id="A0A7R9GI92"/>
<feature type="transmembrane region" description="Helical" evidence="1">
    <location>
        <begin position="301"/>
        <end position="324"/>
    </location>
</feature>
<dbReference type="Proteomes" id="UP000678499">
    <property type="component" value="Unassembled WGS sequence"/>
</dbReference>
<keyword evidence="3" id="KW-1185">Reference proteome</keyword>
<keyword evidence="1" id="KW-1133">Transmembrane helix</keyword>
<sequence>MEKIFNKMLQDVAEKAAKELVANLTSTSKPAGLPQKTRQKLKKKPPKFIRDDSDLLFSIAVIVFGLADFKGCPEESDGAEVRRLRTANIIKALVASHKWLLIVIGVVHGAILGVFLKEHFPENNVIENGTFVSGEFLGRPDSFFLGGHNTKALTKAATWWSTVAALLTLPGDVTVSFYGFIAQGILAAYMVKMIAETSLKRISRLFLAVVTTIVVINVIFLLAMFLAFKLSTATLQPLVNQELGENVVNDPALRAYLKSLPEKFHFMFPLVLDSLVRRTEFVVVISILSKRKQSKMLKTSQLTFILCMLLSQPVSGASALFLVMNYLKAFDITLGFLQYIKIFDIVSIVLKILLAWNSAQLVQHFGHGVIKQIWGRVMPTAEDDPRKVTRVSKRIGIGRMSVQINPGTRVKSASFFHGFPEKIQSPESEIFFKK</sequence>